<dbReference type="Proteomes" id="UP000250043">
    <property type="component" value="Unassembled WGS sequence"/>
</dbReference>
<dbReference type="InterPro" id="IPR059179">
    <property type="entry name" value="MLKL-like_MCAfunc"/>
</dbReference>
<reference evidence="1 2" key="1">
    <citation type="submission" date="2016-07" db="EMBL/GenBank/DDBJ databases">
        <title>Draft genome of the white-rot fungus Obba rivulosa 3A-2.</title>
        <authorList>
            <consortium name="DOE Joint Genome Institute"/>
            <person name="Miettinen O."/>
            <person name="Riley R."/>
            <person name="Acob R."/>
            <person name="Barry K."/>
            <person name="Cullen D."/>
            <person name="De Vries R."/>
            <person name="Hainaut M."/>
            <person name="Hatakka A."/>
            <person name="Henrissat B."/>
            <person name="Hilden K."/>
            <person name="Kuo R."/>
            <person name="Labutti K."/>
            <person name="Lipzen A."/>
            <person name="Makela M.R."/>
            <person name="Sandor L."/>
            <person name="Spatafora J.W."/>
            <person name="Grigoriev I.V."/>
            <person name="Hibbett D.S."/>
        </authorList>
    </citation>
    <scope>NUCLEOTIDE SEQUENCE [LARGE SCALE GENOMIC DNA]</scope>
    <source>
        <strain evidence="1 2">3A-2</strain>
    </source>
</reference>
<evidence type="ECO:0000313" key="1">
    <source>
        <dbReference type="EMBL" id="OCH87130.1"/>
    </source>
</evidence>
<dbReference type="EMBL" id="KV722497">
    <property type="protein sequence ID" value="OCH87130.1"/>
    <property type="molecule type" value="Genomic_DNA"/>
</dbReference>
<protein>
    <submittedName>
        <fullName evidence="1">Uncharacterized protein</fullName>
    </submittedName>
</protein>
<proteinExistence type="predicted"/>
<sequence>MLRLEKKREKPSNNFLTRLKLSKSNRAAVVSGVKITIQTADVVANLTPISIFQAATGAASKIISCCDAMKDNKKQSRELTNLTRDVLVSLLATDNSLHKQESNVRFMTEMIALGDTLSSIEKEIFLIAKSSRLKGFINVASNAEKIARASDKLKNTFHVIQLYVAHRTELASVTKEVSHIVSQVHEIGRNMATAQAQGSLTRSN</sequence>
<organism evidence="1 2">
    <name type="scientific">Obba rivulosa</name>
    <dbReference type="NCBI Taxonomy" id="1052685"/>
    <lineage>
        <taxon>Eukaryota</taxon>
        <taxon>Fungi</taxon>
        <taxon>Dikarya</taxon>
        <taxon>Basidiomycota</taxon>
        <taxon>Agaricomycotina</taxon>
        <taxon>Agaricomycetes</taxon>
        <taxon>Polyporales</taxon>
        <taxon>Gelatoporiaceae</taxon>
        <taxon>Obba</taxon>
    </lineage>
</organism>
<dbReference type="InterPro" id="IPR036537">
    <property type="entry name" value="Adaptor_Cbl_N_dom_sf"/>
</dbReference>
<dbReference type="GO" id="GO:0007166">
    <property type="term" value="P:cell surface receptor signaling pathway"/>
    <property type="evidence" value="ECO:0007669"/>
    <property type="project" value="InterPro"/>
</dbReference>
<dbReference type="Gene3D" id="1.20.930.20">
    <property type="entry name" value="Adaptor protein Cbl, N-terminal domain"/>
    <property type="match status" value="1"/>
</dbReference>
<accession>A0A8E2DGI2</accession>
<dbReference type="CDD" id="cd21037">
    <property type="entry name" value="MLKL_NTD"/>
    <property type="match status" value="1"/>
</dbReference>
<name>A0A8E2DGI2_9APHY</name>
<gene>
    <name evidence="1" type="ORF">OBBRIDRAFT_176216</name>
</gene>
<evidence type="ECO:0000313" key="2">
    <source>
        <dbReference type="Proteomes" id="UP000250043"/>
    </source>
</evidence>
<keyword evidence="2" id="KW-1185">Reference proteome</keyword>
<dbReference type="AlphaFoldDB" id="A0A8E2DGI2"/>